<keyword evidence="2" id="KW-0378">Hydrolase</keyword>
<gene>
    <name evidence="2" type="ORF">ACFSJF_00080</name>
</gene>
<protein>
    <submittedName>
        <fullName evidence="2">Alpha/beta fold hydrolase</fullName>
    </submittedName>
</protein>
<evidence type="ECO:0000313" key="2">
    <source>
        <dbReference type="EMBL" id="MFD2042705.1"/>
    </source>
</evidence>
<evidence type="ECO:0000259" key="1">
    <source>
        <dbReference type="Pfam" id="PF00326"/>
    </source>
</evidence>
<keyword evidence="3" id="KW-1185">Reference proteome</keyword>
<reference evidence="3" key="1">
    <citation type="journal article" date="2019" name="Int. J. Syst. Evol. Microbiol.">
        <title>The Global Catalogue of Microorganisms (GCM) 10K type strain sequencing project: providing services to taxonomists for standard genome sequencing and annotation.</title>
        <authorList>
            <consortium name="The Broad Institute Genomics Platform"/>
            <consortium name="The Broad Institute Genome Sequencing Center for Infectious Disease"/>
            <person name="Wu L."/>
            <person name="Ma J."/>
        </authorList>
    </citation>
    <scope>NUCLEOTIDE SEQUENCE [LARGE SCALE GENOMIC DNA]</scope>
    <source>
        <strain evidence="3">R28</strain>
    </source>
</reference>
<sequence>MIGVYKETIHNIASLIVVDAAKKDEPLPVVTYFHGFTSAKEHNLPIAYLLAEKGYRVVMPDSKYHGEREVDISNLKLQVSFWDIVMQNVKELNDIKNYLDENGLILNEKFGVAGTSMGGITTSAALTQYPWIKTAVILMGSPKITTYAKTLVSSFKKTGDLPITDDEIEQLYVQLEQFDLSLQPEKLNERPLLFWHGGNDPTVPFDHSYTFYEDVKKLYDNEANIAFLKEANQDHKVTRFAILETVKWFEKHLQM</sequence>
<feature type="domain" description="Peptidase S9 prolyl oligopeptidase catalytic" evidence="1">
    <location>
        <begin position="87"/>
        <end position="253"/>
    </location>
</feature>
<accession>A0ABW4VXU2</accession>
<dbReference type="RefSeq" id="WP_377554252.1">
    <property type="nucleotide sequence ID" value="NZ_JBHUHQ010000002.1"/>
</dbReference>
<dbReference type="GO" id="GO:0016787">
    <property type="term" value="F:hydrolase activity"/>
    <property type="evidence" value="ECO:0007669"/>
    <property type="project" value="UniProtKB-KW"/>
</dbReference>
<dbReference type="SUPFAM" id="SSF53474">
    <property type="entry name" value="alpha/beta-Hydrolases"/>
    <property type="match status" value="1"/>
</dbReference>
<dbReference type="PANTHER" id="PTHR47381:SF3">
    <property type="entry name" value="ALPHA_BETA-HYDROLASES SUPERFAMILY PROTEIN"/>
    <property type="match status" value="1"/>
</dbReference>
<proteinExistence type="predicted"/>
<dbReference type="PANTHER" id="PTHR47381">
    <property type="entry name" value="ALPHA/BETA-HYDROLASES SUPERFAMILY PROTEIN"/>
    <property type="match status" value="1"/>
</dbReference>
<dbReference type="Proteomes" id="UP001597383">
    <property type="component" value="Unassembled WGS sequence"/>
</dbReference>
<comment type="caution">
    <text evidence="2">The sequence shown here is derived from an EMBL/GenBank/DDBJ whole genome shotgun (WGS) entry which is preliminary data.</text>
</comment>
<dbReference type="InterPro" id="IPR001375">
    <property type="entry name" value="Peptidase_S9_cat"/>
</dbReference>
<organism evidence="2 3">
    <name type="scientific">Ornithinibacillus salinisoli</name>
    <dbReference type="NCBI Taxonomy" id="1848459"/>
    <lineage>
        <taxon>Bacteria</taxon>
        <taxon>Bacillati</taxon>
        <taxon>Bacillota</taxon>
        <taxon>Bacilli</taxon>
        <taxon>Bacillales</taxon>
        <taxon>Bacillaceae</taxon>
        <taxon>Ornithinibacillus</taxon>
    </lineage>
</organism>
<dbReference type="EMBL" id="JBHUHQ010000002">
    <property type="protein sequence ID" value="MFD2042705.1"/>
    <property type="molecule type" value="Genomic_DNA"/>
</dbReference>
<dbReference type="Pfam" id="PF00326">
    <property type="entry name" value="Peptidase_S9"/>
    <property type="match status" value="1"/>
</dbReference>
<name>A0ABW4VXU2_9BACI</name>
<evidence type="ECO:0000313" key="3">
    <source>
        <dbReference type="Proteomes" id="UP001597383"/>
    </source>
</evidence>
<dbReference type="InterPro" id="IPR029058">
    <property type="entry name" value="AB_hydrolase_fold"/>
</dbReference>
<dbReference type="Gene3D" id="3.40.50.1820">
    <property type="entry name" value="alpha/beta hydrolase"/>
    <property type="match status" value="1"/>
</dbReference>